<sequence>MIITKRALFVLDYDSSDKVIQHYRTEVDLMELEIKIDNTMRPPYYEVFKWFKDGKRKVNERLFGSSHMDKIINFINSYLG</sequence>
<dbReference type="EMBL" id="JRNN01000096">
    <property type="protein sequence ID" value="KGF32920.1"/>
    <property type="molecule type" value="Genomic_DNA"/>
</dbReference>
<accession>A0A095ZDT9</accession>
<comment type="caution">
    <text evidence="1">The sequence shown here is derived from an EMBL/GenBank/DDBJ whole genome shotgun (WGS) entry which is preliminary data.</text>
</comment>
<organism evidence="1 2">
    <name type="scientific">Hoylesella buccalis DNF00853</name>
    <dbReference type="NCBI Taxonomy" id="1401074"/>
    <lineage>
        <taxon>Bacteria</taxon>
        <taxon>Pseudomonadati</taxon>
        <taxon>Bacteroidota</taxon>
        <taxon>Bacteroidia</taxon>
        <taxon>Bacteroidales</taxon>
        <taxon>Prevotellaceae</taxon>
        <taxon>Hoylesella</taxon>
    </lineage>
</organism>
<dbReference type="Proteomes" id="UP000029556">
    <property type="component" value="Unassembled WGS sequence"/>
</dbReference>
<reference evidence="1 2" key="1">
    <citation type="submission" date="2014-07" db="EMBL/GenBank/DDBJ databases">
        <authorList>
            <person name="McCorrison J."/>
            <person name="Sanka R."/>
            <person name="Torralba M."/>
            <person name="Gillis M."/>
            <person name="Haft D.H."/>
            <person name="Methe B."/>
            <person name="Sutton G."/>
            <person name="Nelson K.E."/>
        </authorList>
    </citation>
    <scope>NUCLEOTIDE SEQUENCE [LARGE SCALE GENOMIC DNA]</scope>
    <source>
        <strain evidence="1 2">DNF00853</strain>
    </source>
</reference>
<dbReference type="RefSeq" id="WP_036874962.1">
    <property type="nucleotide sequence ID" value="NZ_JRNN01000096.1"/>
</dbReference>
<gene>
    <name evidence="1" type="ORF">HMPREF2137_12335</name>
</gene>
<evidence type="ECO:0000313" key="1">
    <source>
        <dbReference type="EMBL" id="KGF32920.1"/>
    </source>
</evidence>
<dbReference type="AlphaFoldDB" id="A0A095ZDT9"/>
<proteinExistence type="predicted"/>
<name>A0A095ZDT9_9BACT</name>
<protein>
    <submittedName>
        <fullName evidence="1">Uncharacterized protein</fullName>
    </submittedName>
</protein>
<dbReference type="OrthoDB" id="9903907at2"/>
<evidence type="ECO:0000313" key="2">
    <source>
        <dbReference type="Proteomes" id="UP000029556"/>
    </source>
</evidence>